<protein>
    <submittedName>
        <fullName evidence="1">Uncharacterized protein</fullName>
    </submittedName>
</protein>
<accession>A0ABW1PAI6</accession>
<dbReference type="RefSeq" id="WP_380638522.1">
    <property type="nucleotide sequence ID" value="NZ_JBHSQO010000026.1"/>
</dbReference>
<dbReference type="Proteomes" id="UP001596220">
    <property type="component" value="Unassembled WGS sequence"/>
</dbReference>
<evidence type="ECO:0000313" key="1">
    <source>
        <dbReference type="EMBL" id="MFC6092231.1"/>
    </source>
</evidence>
<organism evidence="1 2">
    <name type="scientific">Saccharothrix lopnurensis</name>
    <dbReference type="NCBI Taxonomy" id="1670621"/>
    <lineage>
        <taxon>Bacteria</taxon>
        <taxon>Bacillati</taxon>
        <taxon>Actinomycetota</taxon>
        <taxon>Actinomycetes</taxon>
        <taxon>Pseudonocardiales</taxon>
        <taxon>Pseudonocardiaceae</taxon>
        <taxon>Saccharothrix</taxon>
    </lineage>
</organism>
<dbReference type="EMBL" id="JBHSQO010000026">
    <property type="protein sequence ID" value="MFC6092231.1"/>
    <property type="molecule type" value="Genomic_DNA"/>
</dbReference>
<gene>
    <name evidence="1" type="ORF">ACFP3R_23420</name>
</gene>
<name>A0ABW1PAI6_9PSEU</name>
<sequence length="85" mass="9162">MTPPEPLLPEPPVPEPVVPLPAVPGTALPGAEPARVDLGRVDLGVELADARAELRDHLACGDHEMADLLGAWIDALLDEWNRRRC</sequence>
<evidence type="ECO:0000313" key="2">
    <source>
        <dbReference type="Proteomes" id="UP001596220"/>
    </source>
</evidence>
<keyword evidence="2" id="KW-1185">Reference proteome</keyword>
<proteinExistence type="predicted"/>
<reference evidence="2" key="1">
    <citation type="journal article" date="2019" name="Int. J. Syst. Evol. Microbiol.">
        <title>The Global Catalogue of Microorganisms (GCM) 10K type strain sequencing project: providing services to taxonomists for standard genome sequencing and annotation.</title>
        <authorList>
            <consortium name="The Broad Institute Genomics Platform"/>
            <consortium name="The Broad Institute Genome Sequencing Center for Infectious Disease"/>
            <person name="Wu L."/>
            <person name="Ma J."/>
        </authorList>
    </citation>
    <scope>NUCLEOTIDE SEQUENCE [LARGE SCALE GENOMIC DNA]</scope>
    <source>
        <strain evidence="2">CGMCC 4.7246</strain>
    </source>
</reference>
<comment type="caution">
    <text evidence="1">The sequence shown here is derived from an EMBL/GenBank/DDBJ whole genome shotgun (WGS) entry which is preliminary data.</text>
</comment>